<reference evidence="7 8" key="1">
    <citation type="submission" date="2022-01" db="EMBL/GenBank/DDBJ databases">
        <title>A high-quality chromosome-level genome assembly of rohu carp, Labeo rohita.</title>
        <authorList>
            <person name="Arick M.A. II"/>
            <person name="Hsu C.-Y."/>
            <person name="Magbanua Z."/>
            <person name="Pechanova O."/>
            <person name="Grover C."/>
            <person name="Miller E."/>
            <person name="Thrash A."/>
            <person name="Ezzel L."/>
            <person name="Alam S."/>
            <person name="Benzie J."/>
            <person name="Hamilton M."/>
            <person name="Karsi A."/>
            <person name="Lawrence M.L."/>
            <person name="Peterson D.G."/>
        </authorList>
    </citation>
    <scope>NUCLEOTIDE SEQUENCE [LARGE SCALE GENOMIC DNA]</scope>
    <source>
        <strain evidence="8">BAU-BD-2019</strain>
        <tissue evidence="7">Blood</tissue>
    </source>
</reference>
<dbReference type="Proteomes" id="UP000830375">
    <property type="component" value="Unassembled WGS sequence"/>
</dbReference>
<organism evidence="7 8">
    <name type="scientific">Labeo rohita</name>
    <name type="common">Indian major carp</name>
    <name type="synonym">Cyprinus rohita</name>
    <dbReference type="NCBI Taxonomy" id="84645"/>
    <lineage>
        <taxon>Eukaryota</taxon>
        <taxon>Metazoa</taxon>
        <taxon>Chordata</taxon>
        <taxon>Craniata</taxon>
        <taxon>Vertebrata</taxon>
        <taxon>Euteleostomi</taxon>
        <taxon>Actinopterygii</taxon>
        <taxon>Neopterygii</taxon>
        <taxon>Teleostei</taxon>
        <taxon>Ostariophysi</taxon>
        <taxon>Cypriniformes</taxon>
        <taxon>Cyprinidae</taxon>
        <taxon>Labeoninae</taxon>
        <taxon>Labeonini</taxon>
        <taxon>Labeo</taxon>
    </lineage>
</organism>
<sequence>MYVVMKSLEVEASNGMIRHLRTRHTTEYAEYEKLNQPKPTTSPSLNQPTVSDAFKRREPYSRDSTRWKDITFRIMEVICLDEQPLSVVEDKGFRRLLSCLDPRYDPPGRKYLTDVCLPTLYQTVNTNIDRLLKDSVYISFTSDIWSADACPMSLLSLTAHFIDSDFERHNIVLHCQDFTGSYSAEALVNAFSGMFQSRGIQREKIHAILTDNAKNMQKAMRDADFPGLPCVAHTLQLAVHEGVLSQRSILDITASGRRIVGHFKHSPLAYTRLENVQKQLGQPIKKTPPGCVHSMEQYIKLALAAYAAEHELPCTFTIHQWKLIENMVSILAPFEELTQQISSSTASAADVIPCIRALTRLLEKTVESDHGVKTSKTVLLEAVRRRFADIDTQKLYAIATMLDPRYKDRYFPEDLKPTVRDLFRDVVTAHCHTELPSTSSVEVPGSSRSTDKSPPACSLQAMFAELVEEDTGQTDEEIAIVSQINQYLAEAVMPRSGQPLAYWQANKGRFPALAQAARAYLCSPCTSVDSERLFSTAANVIDDKINRLTSKNAEMFIVIKRNLPFMIET</sequence>
<dbReference type="InterPro" id="IPR008906">
    <property type="entry name" value="HATC_C_dom"/>
</dbReference>
<evidence type="ECO:0000256" key="5">
    <source>
        <dbReference type="ARBA" id="ARBA00023242"/>
    </source>
</evidence>
<feature type="domain" description="HAT C-terminal dimerisation" evidence="6">
    <location>
        <begin position="484"/>
        <end position="563"/>
    </location>
</feature>
<name>A0ABQ8MXF2_LABRO</name>
<evidence type="ECO:0000256" key="3">
    <source>
        <dbReference type="ARBA" id="ARBA00022771"/>
    </source>
</evidence>
<dbReference type="SUPFAM" id="SSF140996">
    <property type="entry name" value="Hermes dimerisation domain"/>
    <property type="match status" value="1"/>
</dbReference>
<keyword evidence="8" id="KW-1185">Reference proteome</keyword>
<keyword evidence="5" id="KW-0539">Nucleus</keyword>
<evidence type="ECO:0000313" key="8">
    <source>
        <dbReference type="Proteomes" id="UP000830375"/>
    </source>
</evidence>
<dbReference type="Pfam" id="PF05699">
    <property type="entry name" value="Dimer_Tnp_hAT"/>
    <property type="match status" value="1"/>
</dbReference>
<evidence type="ECO:0000256" key="4">
    <source>
        <dbReference type="ARBA" id="ARBA00022833"/>
    </source>
</evidence>
<comment type="subcellular location">
    <subcellularLocation>
        <location evidence="1">Nucleus</location>
    </subcellularLocation>
</comment>
<evidence type="ECO:0000256" key="1">
    <source>
        <dbReference type="ARBA" id="ARBA00004123"/>
    </source>
</evidence>
<keyword evidence="4" id="KW-0862">Zinc</keyword>
<keyword evidence="3" id="KW-0863">Zinc-finger</keyword>
<protein>
    <submittedName>
        <fullName evidence="7">Zinc finger BED domain-containing protein 4</fullName>
    </submittedName>
</protein>
<gene>
    <name evidence="7" type="ORF">H4Q32_003881</name>
</gene>
<dbReference type="EMBL" id="JACTAM010000002">
    <property type="protein sequence ID" value="KAI2667410.1"/>
    <property type="molecule type" value="Genomic_DNA"/>
</dbReference>
<dbReference type="InterPro" id="IPR012337">
    <property type="entry name" value="RNaseH-like_sf"/>
</dbReference>
<keyword evidence="2" id="KW-0479">Metal-binding</keyword>
<dbReference type="InterPro" id="IPR052035">
    <property type="entry name" value="ZnF_BED_domain_contain"/>
</dbReference>
<evidence type="ECO:0000256" key="2">
    <source>
        <dbReference type="ARBA" id="ARBA00022723"/>
    </source>
</evidence>
<comment type="caution">
    <text evidence="7">The sequence shown here is derived from an EMBL/GenBank/DDBJ whole genome shotgun (WGS) entry which is preliminary data.</text>
</comment>
<evidence type="ECO:0000313" key="7">
    <source>
        <dbReference type="EMBL" id="KAI2667410.1"/>
    </source>
</evidence>
<dbReference type="PANTHER" id="PTHR46481">
    <property type="entry name" value="ZINC FINGER BED DOMAIN-CONTAINING PROTEIN 4"/>
    <property type="match status" value="1"/>
</dbReference>
<dbReference type="SUPFAM" id="SSF53098">
    <property type="entry name" value="Ribonuclease H-like"/>
    <property type="match status" value="1"/>
</dbReference>
<evidence type="ECO:0000259" key="6">
    <source>
        <dbReference type="Pfam" id="PF05699"/>
    </source>
</evidence>
<dbReference type="PANTHER" id="PTHR46481:SF10">
    <property type="entry name" value="ZINC FINGER BED DOMAIN-CONTAINING PROTEIN 39"/>
    <property type="match status" value="1"/>
</dbReference>
<proteinExistence type="predicted"/>
<accession>A0ABQ8MXF2</accession>